<feature type="chain" id="PRO_5014094306" description="Phytocyanin domain-containing protein" evidence="6">
    <location>
        <begin position="25"/>
        <end position="205"/>
    </location>
</feature>
<dbReference type="STRING" id="15368.I1H4F9"/>
<dbReference type="HOGENOM" id="CLU_058719_2_1_1"/>
<dbReference type="SUPFAM" id="SSF49503">
    <property type="entry name" value="Cupredoxins"/>
    <property type="match status" value="1"/>
</dbReference>
<evidence type="ECO:0000256" key="2">
    <source>
        <dbReference type="ARBA" id="ARBA00023008"/>
    </source>
</evidence>
<dbReference type="EMBL" id="CM000880">
    <property type="protein sequence ID" value="KQK21230.1"/>
    <property type="molecule type" value="Genomic_DNA"/>
</dbReference>
<dbReference type="OrthoDB" id="687020at2759"/>
<evidence type="ECO:0000256" key="6">
    <source>
        <dbReference type="SAM" id="SignalP"/>
    </source>
</evidence>
<dbReference type="FunFam" id="2.60.40.420:FF:000003">
    <property type="entry name" value="Blue copper"/>
    <property type="match status" value="1"/>
</dbReference>
<dbReference type="InterPro" id="IPR028871">
    <property type="entry name" value="BlueCu_1_BS"/>
</dbReference>
<organism evidence="8">
    <name type="scientific">Brachypodium distachyon</name>
    <name type="common">Purple false brome</name>
    <name type="synonym">Trachynia distachya</name>
    <dbReference type="NCBI Taxonomy" id="15368"/>
    <lineage>
        <taxon>Eukaryota</taxon>
        <taxon>Viridiplantae</taxon>
        <taxon>Streptophyta</taxon>
        <taxon>Embryophyta</taxon>
        <taxon>Tracheophyta</taxon>
        <taxon>Spermatophyta</taxon>
        <taxon>Magnoliopsida</taxon>
        <taxon>Liliopsida</taxon>
        <taxon>Poales</taxon>
        <taxon>Poaceae</taxon>
        <taxon>BOP clade</taxon>
        <taxon>Pooideae</taxon>
        <taxon>Stipodae</taxon>
        <taxon>Brachypodieae</taxon>
        <taxon>Brachypodium</taxon>
    </lineage>
</organism>
<keyword evidence="3" id="KW-0325">Glycoprotein</keyword>
<dbReference type="Proteomes" id="UP000008810">
    <property type="component" value="Chromosome 1"/>
</dbReference>
<dbReference type="GO" id="GO:0046872">
    <property type="term" value="F:metal ion binding"/>
    <property type="evidence" value="ECO:0007669"/>
    <property type="project" value="UniProtKB-KW"/>
</dbReference>
<feature type="compositionally biased region" description="Low complexity" evidence="4">
    <location>
        <begin position="156"/>
        <end position="181"/>
    </location>
</feature>
<dbReference type="CDD" id="cd04216">
    <property type="entry name" value="Phytocyanin"/>
    <property type="match status" value="1"/>
</dbReference>
<dbReference type="eggNOG" id="ENOG502RZRN">
    <property type="taxonomic scope" value="Eukaryota"/>
</dbReference>
<dbReference type="Gene3D" id="2.60.40.420">
    <property type="entry name" value="Cupredoxins - blue copper proteins"/>
    <property type="match status" value="1"/>
</dbReference>
<keyword evidence="5" id="KW-0472">Membrane</keyword>
<reference evidence="8 9" key="1">
    <citation type="journal article" date="2010" name="Nature">
        <title>Genome sequencing and analysis of the model grass Brachypodium distachyon.</title>
        <authorList>
            <consortium name="International Brachypodium Initiative"/>
        </authorList>
    </citation>
    <scope>NUCLEOTIDE SEQUENCE [LARGE SCALE GENOMIC DNA]</scope>
    <source>
        <strain evidence="8 9">Bd21</strain>
    </source>
</reference>
<reference evidence="8" key="2">
    <citation type="submission" date="2017-06" db="EMBL/GenBank/DDBJ databases">
        <title>WGS assembly of Brachypodium distachyon.</title>
        <authorList>
            <consortium name="The International Brachypodium Initiative"/>
            <person name="Lucas S."/>
            <person name="Harmon-Smith M."/>
            <person name="Lail K."/>
            <person name="Tice H."/>
            <person name="Grimwood J."/>
            <person name="Bruce D."/>
            <person name="Barry K."/>
            <person name="Shu S."/>
            <person name="Lindquist E."/>
            <person name="Wang M."/>
            <person name="Pitluck S."/>
            <person name="Vogel J.P."/>
            <person name="Garvin D.F."/>
            <person name="Mockler T.C."/>
            <person name="Schmutz J."/>
            <person name="Rokhsar D."/>
            <person name="Bevan M.W."/>
        </authorList>
    </citation>
    <scope>NUCLEOTIDE SEQUENCE</scope>
    <source>
        <strain evidence="8">Bd21</strain>
    </source>
</reference>
<dbReference type="AlphaFoldDB" id="I1H4F9"/>
<evidence type="ECO:0000256" key="4">
    <source>
        <dbReference type="SAM" id="MobiDB-lite"/>
    </source>
</evidence>
<dbReference type="InterPro" id="IPR008972">
    <property type="entry name" value="Cupredoxin"/>
</dbReference>
<keyword evidence="6" id="KW-0732">Signal</keyword>
<evidence type="ECO:0000313" key="10">
    <source>
        <dbReference type="Proteomes" id="UP000008810"/>
    </source>
</evidence>
<dbReference type="PROSITE" id="PS00196">
    <property type="entry name" value="COPPER_BLUE"/>
    <property type="match status" value="1"/>
</dbReference>
<dbReference type="OMA" id="GGHCNVG"/>
<sequence length="205" mass="20136">MAMAKGAVFFVAVVAMAALAGLEAATVHPVGGAGKNWDTSGDYDTWSAQQKFTQGDSLVFTYPSSHDVVQTTKAGYDACSAASTDKSFTGGKTTIKLSTAGKQYFICGVPGHCAAGMKLAVNVVAAAATPAAKAPAKPRGQRSVAPVAAPAPAPAMAPAATDDQLPTVTSPTGSPTPKPSAAATIAGAKAAAVALAVAMAAALAM</sequence>
<keyword evidence="10" id="KW-1185">Reference proteome</keyword>
<evidence type="ECO:0000256" key="1">
    <source>
        <dbReference type="ARBA" id="ARBA00022723"/>
    </source>
</evidence>
<proteinExistence type="predicted"/>
<feature type="domain" description="Phytocyanin" evidence="7">
    <location>
        <begin position="26"/>
        <end position="125"/>
    </location>
</feature>
<dbReference type="PANTHER" id="PTHR33021">
    <property type="entry name" value="BLUE COPPER PROTEIN"/>
    <property type="match status" value="1"/>
</dbReference>
<feature type="region of interest" description="Disordered" evidence="4">
    <location>
        <begin position="132"/>
        <end position="181"/>
    </location>
</feature>
<keyword evidence="5" id="KW-1133">Transmembrane helix</keyword>
<dbReference type="EnsemblPlants" id="KQK21230">
    <property type="protein sequence ID" value="KQK21230"/>
    <property type="gene ID" value="BRADI_1g59510v3"/>
</dbReference>
<dbReference type="PROSITE" id="PS51485">
    <property type="entry name" value="PHYTOCYANIN"/>
    <property type="match status" value="1"/>
</dbReference>
<keyword evidence="1" id="KW-0479">Metal-binding</keyword>
<dbReference type="KEGG" id="bdi:100824628"/>
<dbReference type="GO" id="GO:0005886">
    <property type="term" value="C:plasma membrane"/>
    <property type="evidence" value="ECO:0000318"/>
    <property type="project" value="GO_Central"/>
</dbReference>
<name>I1H4F9_BRADI</name>
<dbReference type="GeneID" id="100824628"/>
<dbReference type="InterPro" id="IPR039391">
    <property type="entry name" value="Phytocyanin-like"/>
</dbReference>
<evidence type="ECO:0000313" key="9">
    <source>
        <dbReference type="EnsemblPlants" id="KQK21230"/>
    </source>
</evidence>
<feature type="compositionally biased region" description="Low complexity" evidence="4">
    <location>
        <begin position="132"/>
        <end position="148"/>
    </location>
</feature>
<evidence type="ECO:0000259" key="7">
    <source>
        <dbReference type="PROSITE" id="PS51485"/>
    </source>
</evidence>
<dbReference type="InterPro" id="IPR003245">
    <property type="entry name" value="Phytocyanin_dom"/>
</dbReference>
<evidence type="ECO:0000313" key="8">
    <source>
        <dbReference type="EMBL" id="KQK21230.1"/>
    </source>
</evidence>
<keyword evidence="5" id="KW-0812">Transmembrane</keyword>
<feature type="transmembrane region" description="Helical" evidence="5">
    <location>
        <begin position="181"/>
        <end position="204"/>
    </location>
</feature>
<gene>
    <name evidence="9" type="primary">LOC100824628</name>
    <name evidence="8" type="ORF">BRADI_1g59510v3</name>
</gene>
<dbReference type="GO" id="GO:0009055">
    <property type="term" value="F:electron transfer activity"/>
    <property type="evidence" value="ECO:0007669"/>
    <property type="project" value="InterPro"/>
</dbReference>
<keyword evidence="2" id="KW-0186">Copper</keyword>
<dbReference type="RefSeq" id="XP_003557700.1">
    <property type="nucleotide sequence ID" value="XM_003557652.4"/>
</dbReference>
<protein>
    <recommendedName>
        <fullName evidence="7">Phytocyanin domain-containing protein</fullName>
    </recommendedName>
</protein>
<evidence type="ECO:0000256" key="3">
    <source>
        <dbReference type="ARBA" id="ARBA00023180"/>
    </source>
</evidence>
<dbReference type="Pfam" id="PF02298">
    <property type="entry name" value="Cu_bind_like"/>
    <property type="match status" value="1"/>
</dbReference>
<accession>I1H4F9</accession>
<feature type="signal peptide" evidence="6">
    <location>
        <begin position="1"/>
        <end position="24"/>
    </location>
</feature>
<evidence type="ECO:0000256" key="5">
    <source>
        <dbReference type="SAM" id="Phobius"/>
    </source>
</evidence>
<dbReference type="FunCoup" id="I1H4F9">
    <property type="interactions" value="1"/>
</dbReference>
<dbReference type="PANTHER" id="PTHR33021:SF552">
    <property type="entry name" value="OS07G0105000 PROTEIN"/>
    <property type="match status" value="1"/>
</dbReference>
<dbReference type="Gramene" id="KQK21230">
    <property type="protein sequence ID" value="KQK21230"/>
    <property type="gene ID" value="BRADI_1g59510v3"/>
</dbReference>
<reference evidence="9" key="3">
    <citation type="submission" date="2018-08" db="UniProtKB">
        <authorList>
            <consortium name="EnsemblPlants"/>
        </authorList>
    </citation>
    <scope>IDENTIFICATION</scope>
    <source>
        <strain evidence="9">cv. Bd21</strain>
    </source>
</reference>